<keyword evidence="1" id="KW-1133">Transmembrane helix</keyword>
<reference evidence="2 3" key="1">
    <citation type="journal article" date="2016" name="Nat. Commun.">
        <title>Thousands of microbial genomes shed light on interconnected biogeochemical processes in an aquifer system.</title>
        <authorList>
            <person name="Anantharaman K."/>
            <person name="Brown C.T."/>
            <person name="Hug L.A."/>
            <person name="Sharon I."/>
            <person name="Castelle C.J."/>
            <person name="Probst A.J."/>
            <person name="Thomas B.C."/>
            <person name="Singh A."/>
            <person name="Wilkins M.J."/>
            <person name="Karaoz U."/>
            <person name="Brodie E.L."/>
            <person name="Williams K.H."/>
            <person name="Hubbard S.S."/>
            <person name="Banfield J.F."/>
        </authorList>
    </citation>
    <scope>NUCLEOTIDE SEQUENCE [LARGE SCALE GENOMIC DNA]</scope>
</reference>
<keyword evidence="1" id="KW-0812">Transmembrane</keyword>
<dbReference type="Proteomes" id="UP000177942">
    <property type="component" value="Unassembled WGS sequence"/>
</dbReference>
<dbReference type="STRING" id="1798407.A3A16_00605"/>
<organism evidence="2 3">
    <name type="scientific">Candidatus Harrisonbacteria bacterium RIFCSPLOWO2_01_FULL_44_18</name>
    <dbReference type="NCBI Taxonomy" id="1798407"/>
    <lineage>
        <taxon>Bacteria</taxon>
        <taxon>Candidatus Harrisoniibacteriota</taxon>
    </lineage>
</organism>
<feature type="transmembrane region" description="Helical" evidence="1">
    <location>
        <begin position="12"/>
        <end position="34"/>
    </location>
</feature>
<protein>
    <submittedName>
        <fullName evidence="2">Uncharacterized protein</fullName>
    </submittedName>
</protein>
<sequence length="99" mass="11061">MEDKFQLYRKWFWVGIAVGALNMLLGIIYGIAVWTEPPGHRKEGVIIIFWSVLAFLFLYYVVGPWLAELGVLPNLVLVPEQVGQQPGVVPTLPTLPAAQ</sequence>
<evidence type="ECO:0000313" key="2">
    <source>
        <dbReference type="EMBL" id="OGY65180.1"/>
    </source>
</evidence>
<keyword evidence="1" id="KW-0472">Membrane</keyword>
<name>A0A1G1ZN42_9BACT</name>
<gene>
    <name evidence="2" type="ORF">A3A16_00605</name>
</gene>
<dbReference type="AlphaFoldDB" id="A0A1G1ZN42"/>
<feature type="transmembrane region" description="Helical" evidence="1">
    <location>
        <begin position="46"/>
        <end position="67"/>
    </location>
</feature>
<evidence type="ECO:0000313" key="3">
    <source>
        <dbReference type="Proteomes" id="UP000177942"/>
    </source>
</evidence>
<dbReference type="EMBL" id="MHJJ01000014">
    <property type="protein sequence ID" value="OGY65180.1"/>
    <property type="molecule type" value="Genomic_DNA"/>
</dbReference>
<accession>A0A1G1ZN42</accession>
<evidence type="ECO:0000256" key="1">
    <source>
        <dbReference type="SAM" id="Phobius"/>
    </source>
</evidence>
<comment type="caution">
    <text evidence="2">The sequence shown here is derived from an EMBL/GenBank/DDBJ whole genome shotgun (WGS) entry which is preliminary data.</text>
</comment>
<proteinExistence type="predicted"/>